<feature type="region of interest" description="Disordered" evidence="6">
    <location>
        <begin position="1"/>
        <end position="46"/>
    </location>
</feature>
<dbReference type="GO" id="GO:0031514">
    <property type="term" value="C:motile cilium"/>
    <property type="evidence" value="ECO:0007669"/>
    <property type="project" value="UniProtKB-SubCell"/>
</dbReference>
<evidence type="ECO:0000256" key="5">
    <source>
        <dbReference type="ARBA" id="ARBA00035651"/>
    </source>
</evidence>
<dbReference type="OrthoDB" id="10067602at2759"/>
<organism evidence="7 8">
    <name type="scientific">Folsomia candida</name>
    <name type="common">Springtail</name>
    <dbReference type="NCBI Taxonomy" id="158441"/>
    <lineage>
        <taxon>Eukaryota</taxon>
        <taxon>Metazoa</taxon>
        <taxon>Ecdysozoa</taxon>
        <taxon>Arthropoda</taxon>
        <taxon>Hexapoda</taxon>
        <taxon>Collembola</taxon>
        <taxon>Entomobryomorpha</taxon>
        <taxon>Isotomoidea</taxon>
        <taxon>Isotomidae</taxon>
        <taxon>Proisotominae</taxon>
        <taxon>Folsomia</taxon>
    </lineage>
</organism>
<keyword evidence="2" id="KW-0282">Flagellum</keyword>
<evidence type="ECO:0000256" key="3">
    <source>
        <dbReference type="ARBA" id="ARBA00023069"/>
    </source>
</evidence>
<dbReference type="EMBL" id="LNIX01000004">
    <property type="protein sequence ID" value="OXA55204.1"/>
    <property type="molecule type" value="Genomic_DNA"/>
</dbReference>
<evidence type="ECO:0000256" key="4">
    <source>
        <dbReference type="ARBA" id="ARBA00023273"/>
    </source>
</evidence>
<comment type="similarity">
    <text evidence="5">Belongs to the ropporin family.</text>
</comment>
<reference evidence="7 8" key="1">
    <citation type="submission" date="2015-12" db="EMBL/GenBank/DDBJ databases">
        <title>The genome of Folsomia candida.</title>
        <authorList>
            <person name="Faddeeva A."/>
            <person name="Derks M.F."/>
            <person name="Anvar Y."/>
            <person name="Smit S."/>
            <person name="Van Straalen N."/>
            <person name="Roelofs D."/>
        </authorList>
    </citation>
    <scope>NUCLEOTIDE SEQUENCE [LARGE SCALE GENOMIC DNA]</scope>
    <source>
        <strain evidence="7 8">VU population</strain>
        <tissue evidence="7">Whole body</tissue>
    </source>
</reference>
<proteinExistence type="inferred from homology"/>
<protein>
    <submittedName>
        <fullName evidence="7">Ropporin-1-like protein</fullName>
    </submittedName>
</protein>
<dbReference type="CDD" id="cd23019">
    <property type="entry name" value="DD_ROP"/>
    <property type="match status" value="1"/>
</dbReference>
<comment type="subcellular location">
    <subcellularLocation>
        <location evidence="1">Cell projection</location>
        <location evidence="1">Cilium</location>
        <location evidence="1">Flagellum</location>
    </subcellularLocation>
</comment>
<dbReference type="InterPro" id="IPR047844">
    <property type="entry name" value="ROP_DD"/>
</dbReference>
<name>A0A226EDI2_FOLCA</name>
<evidence type="ECO:0000256" key="2">
    <source>
        <dbReference type="ARBA" id="ARBA00022846"/>
    </source>
</evidence>
<evidence type="ECO:0000313" key="8">
    <source>
        <dbReference type="Proteomes" id="UP000198287"/>
    </source>
</evidence>
<gene>
    <name evidence="7" type="ORF">Fcan01_08600</name>
</gene>
<evidence type="ECO:0000256" key="1">
    <source>
        <dbReference type="ARBA" id="ARBA00004230"/>
    </source>
</evidence>
<keyword evidence="8" id="KW-1185">Reference proteome</keyword>
<dbReference type="PANTHER" id="PTHR14952">
    <property type="entry name" value="ROPPORIN-1-LIKE PROTEIN"/>
    <property type="match status" value="1"/>
</dbReference>
<keyword evidence="3" id="KW-0969">Cilium</keyword>
<evidence type="ECO:0000256" key="6">
    <source>
        <dbReference type="SAM" id="MobiDB-lite"/>
    </source>
</evidence>
<dbReference type="PANTHER" id="PTHR14952:SF9">
    <property type="entry name" value="EF-HAND DOMAIN-CONTAINING PROTEIN"/>
    <property type="match status" value="1"/>
</dbReference>
<dbReference type="AlphaFoldDB" id="A0A226EDI2"/>
<dbReference type="OMA" id="EPIYCSQ"/>
<sequence length="265" mass="28836">MSSVGKLGRPSASTLKPHSARKSMKDQKNQPGGSGGSKVQIKTPNESKTNLCGKVITIPPELPDILKMYAKGAMRTQPPDLLRWSGAYFRAMANGETLPTKEKVEYPVRQSKDGLSPGILRVIDNQLGSQSGMQAETAIVFKRWRGFGLSVDSFNEILARAGMSSEAKMVDWDKLIAVMASTIGQNLTDTMAILCEILTSQPDGSEPRMKYSVWLSMYSFLGTQILRVVTTESFQAVDTCLSPIAKDNGGLIGPKDWTSAACRLE</sequence>
<comment type="caution">
    <text evidence="7">The sequence shown here is derived from an EMBL/GenBank/DDBJ whole genome shotgun (WGS) entry which is preliminary data.</text>
</comment>
<dbReference type="STRING" id="158441.A0A226EDI2"/>
<accession>A0A226EDI2</accession>
<dbReference type="Proteomes" id="UP000198287">
    <property type="component" value="Unassembled WGS sequence"/>
</dbReference>
<dbReference type="SUPFAM" id="SSF47391">
    <property type="entry name" value="Dimerization-anchoring domain of cAMP-dependent PK regulatory subunit"/>
    <property type="match status" value="1"/>
</dbReference>
<evidence type="ECO:0000313" key="7">
    <source>
        <dbReference type="EMBL" id="OXA55204.1"/>
    </source>
</evidence>
<keyword evidence="4" id="KW-0966">Cell projection</keyword>
<dbReference type="Gene3D" id="1.20.890.10">
    <property type="entry name" value="cAMP-dependent protein kinase regulatory subunit, dimerization-anchoring domain"/>
    <property type="match status" value="1"/>
</dbReference>